<sequence length="422" mass="47116">MKMMWATYLLFFLISFSLLNRIDGEEICDNSLPYGKCSLNTGCGCLSLSYNNNISVCAYLYISCSELSSCAQDNKTCYQPGYICVNHPRCQYRPLCYPMKMATHAICPLIPATSVSPIPDDGICANATWNTNGTTVAGGNKAGSELNQLQYPFGIVLDDDSNLYIADSFNHRIIKWHYGSSVGKIVAGGNDLGNRSDQFRYPNSLTIAKNGTMFICDNGNHRLQKWEKNAREGETIISNITCTGIYIDNQDSLYYSDVGGHKIVKWPENEIIAGGNSEGSQLNQLSYPNHFFIKNNKSIFIADGGNNRIVEWIIGDKQGIIRAGGNGPGHNLDQFYQPMSVIIDQSDNLYVVDYDNNRIMRWLKNSKSGIVLIGEGEEDGHGKDQLMRPTQALFDKNGNLWICDEMDHRIQMFTIDKSACKK</sequence>
<dbReference type="InterPro" id="IPR050952">
    <property type="entry name" value="TRIM-NHL_E3_ligases"/>
</dbReference>
<name>A0A814KJ54_9BILA</name>
<dbReference type="OrthoDB" id="654191at2759"/>
<dbReference type="Proteomes" id="UP000663823">
    <property type="component" value="Unassembled WGS sequence"/>
</dbReference>
<keyword evidence="1" id="KW-0677">Repeat</keyword>
<dbReference type="CDD" id="cd05819">
    <property type="entry name" value="NHL"/>
    <property type="match status" value="1"/>
</dbReference>
<feature type="chain" id="PRO_5036225025" evidence="2">
    <location>
        <begin position="25"/>
        <end position="422"/>
    </location>
</feature>
<keyword evidence="2" id="KW-0732">Signal</keyword>
<evidence type="ECO:0000313" key="6">
    <source>
        <dbReference type="EMBL" id="CAF3520671.1"/>
    </source>
</evidence>
<dbReference type="Proteomes" id="UP000663854">
    <property type="component" value="Unassembled WGS sequence"/>
</dbReference>
<evidence type="ECO:0000313" key="7">
    <source>
        <dbReference type="Proteomes" id="UP000663854"/>
    </source>
</evidence>
<dbReference type="GO" id="GO:0008270">
    <property type="term" value="F:zinc ion binding"/>
    <property type="evidence" value="ECO:0007669"/>
    <property type="project" value="UniProtKB-KW"/>
</dbReference>
<dbReference type="InterPro" id="IPR011042">
    <property type="entry name" value="6-blade_b-propeller_TolB-like"/>
</dbReference>
<reference evidence="4" key="1">
    <citation type="submission" date="2021-02" db="EMBL/GenBank/DDBJ databases">
        <authorList>
            <person name="Nowell W R."/>
        </authorList>
    </citation>
    <scope>NUCLEOTIDE SEQUENCE</scope>
</reference>
<evidence type="ECO:0000313" key="3">
    <source>
        <dbReference type="EMBL" id="CAF0959633.1"/>
    </source>
</evidence>
<dbReference type="Pfam" id="PF01436">
    <property type="entry name" value="NHL"/>
    <property type="match status" value="1"/>
</dbReference>
<dbReference type="Proteomes" id="UP000663870">
    <property type="component" value="Unassembled WGS sequence"/>
</dbReference>
<dbReference type="PANTHER" id="PTHR24104">
    <property type="entry name" value="E3 UBIQUITIN-PROTEIN LIGASE NHLRC1-RELATED"/>
    <property type="match status" value="1"/>
</dbReference>
<organism evidence="4 7">
    <name type="scientific">Rotaria sordida</name>
    <dbReference type="NCBI Taxonomy" id="392033"/>
    <lineage>
        <taxon>Eukaryota</taxon>
        <taxon>Metazoa</taxon>
        <taxon>Spiralia</taxon>
        <taxon>Gnathifera</taxon>
        <taxon>Rotifera</taxon>
        <taxon>Eurotatoria</taxon>
        <taxon>Bdelloidea</taxon>
        <taxon>Philodinida</taxon>
        <taxon>Philodinidae</taxon>
        <taxon>Rotaria</taxon>
    </lineage>
</organism>
<keyword evidence="8" id="KW-1185">Reference proteome</keyword>
<evidence type="ECO:0000313" key="8">
    <source>
        <dbReference type="Proteomes" id="UP000663870"/>
    </source>
</evidence>
<feature type="signal peptide" evidence="2">
    <location>
        <begin position="1"/>
        <end position="24"/>
    </location>
</feature>
<dbReference type="GO" id="GO:0043161">
    <property type="term" value="P:proteasome-mediated ubiquitin-dependent protein catabolic process"/>
    <property type="evidence" value="ECO:0007669"/>
    <property type="project" value="TreeGrafter"/>
</dbReference>
<evidence type="ECO:0000313" key="4">
    <source>
        <dbReference type="EMBL" id="CAF1051538.1"/>
    </source>
</evidence>
<evidence type="ECO:0000256" key="2">
    <source>
        <dbReference type="SAM" id="SignalP"/>
    </source>
</evidence>
<dbReference type="Gene3D" id="2.120.10.30">
    <property type="entry name" value="TolB, C-terminal domain"/>
    <property type="match status" value="2"/>
</dbReference>
<dbReference type="Proteomes" id="UP000663882">
    <property type="component" value="Unassembled WGS sequence"/>
</dbReference>
<dbReference type="GO" id="GO:0061630">
    <property type="term" value="F:ubiquitin protein ligase activity"/>
    <property type="evidence" value="ECO:0007669"/>
    <property type="project" value="TreeGrafter"/>
</dbReference>
<gene>
    <name evidence="5" type="ORF">JXQ802_LOCUS26439</name>
    <name evidence="6" type="ORF">OTI717_LOCUS2785</name>
    <name evidence="4" type="ORF">PYM288_LOCUS17173</name>
    <name evidence="3" type="ORF">RFH988_LOCUS12070</name>
</gene>
<dbReference type="PANTHER" id="PTHR24104:SF25">
    <property type="entry name" value="PROTEIN LIN-41"/>
    <property type="match status" value="1"/>
</dbReference>
<protein>
    <submittedName>
        <fullName evidence="4">Uncharacterized protein</fullName>
    </submittedName>
</protein>
<dbReference type="AlphaFoldDB" id="A0A814KJ54"/>
<dbReference type="EMBL" id="CAJNOL010000925">
    <property type="protein sequence ID" value="CAF1240618.1"/>
    <property type="molecule type" value="Genomic_DNA"/>
</dbReference>
<comment type="caution">
    <text evidence="4">The sequence shown here is derived from an EMBL/GenBank/DDBJ whole genome shotgun (WGS) entry which is preliminary data.</text>
</comment>
<evidence type="ECO:0000256" key="1">
    <source>
        <dbReference type="ARBA" id="ARBA00022737"/>
    </source>
</evidence>
<dbReference type="SUPFAM" id="SSF63829">
    <property type="entry name" value="Calcium-dependent phosphotriesterase"/>
    <property type="match status" value="1"/>
</dbReference>
<proteinExistence type="predicted"/>
<evidence type="ECO:0000313" key="5">
    <source>
        <dbReference type="EMBL" id="CAF1240618.1"/>
    </source>
</evidence>
<dbReference type="GO" id="GO:0000209">
    <property type="term" value="P:protein polyubiquitination"/>
    <property type="evidence" value="ECO:0007669"/>
    <property type="project" value="TreeGrafter"/>
</dbReference>
<dbReference type="InterPro" id="IPR001258">
    <property type="entry name" value="NHL_repeat"/>
</dbReference>
<dbReference type="EMBL" id="CAJNOH010000474">
    <property type="protein sequence ID" value="CAF1051538.1"/>
    <property type="molecule type" value="Genomic_DNA"/>
</dbReference>
<dbReference type="EMBL" id="CAJOAX010000141">
    <property type="protein sequence ID" value="CAF3520671.1"/>
    <property type="molecule type" value="Genomic_DNA"/>
</dbReference>
<dbReference type="EMBL" id="CAJNOO010000495">
    <property type="protein sequence ID" value="CAF0959633.1"/>
    <property type="molecule type" value="Genomic_DNA"/>
</dbReference>
<accession>A0A814KJ54</accession>